<evidence type="ECO:0000256" key="1">
    <source>
        <dbReference type="SAM" id="MobiDB-lite"/>
    </source>
</evidence>
<evidence type="ECO:0000313" key="2">
    <source>
        <dbReference type="EMBL" id="KIK18360.1"/>
    </source>
</evidence>
<organism evidence="2 3">
    <name type="scientific">Pisolithus microcarpus 441</name>
    <dbReference type="NCBI Taxonomy" id="765257"/>
    <lineage>
        <taxon>Eukaryota</taxon>
        <taxon>Fungi</taxon>
        <taxon>Dikarya</taxon>
        <taxon>Basidiomycota</taxon>
        <taxon>Agaricomycotina</taxon>
        <taxon>Agaricomycetes</taxon>
        <taxon>Agaricomycetidae</taxon>
        <taxon>Boletales</taxon>
        <taxon>Sclerodermatineae</taxon>
        <taxon>Pisolithaceae</taxon>
        <taxon>Pisolithus</taxon>
    </lineage>
</organism>
<feature type="region of interest" description="Disordered" evidence="1">
    <location>
        <begin position="400"/>
        <end position="531"/>
    </location>
</feature>
<name>A0A0C9Y0W9_9AGAM</name>
<feature type="compositionally biased region" description="Polar residues" evidence="1">
    <location>
        <begin position="151"/>
        <end position="165"/>
    </location>
</feature>
<feature type="region of interest" description="Disordered" evidence="1">
    <location>
        <begin position="320"/>
        <end position="342"/>
    </location>
</feature>
<gene>
    <name evidence="2" type="ORF">PISMIDRAFT_14431</name>
</gene>
<feature type="region of interest" description="Disordered" evidence="1">
    <location>
        <begin position="616"/>
        <end position="645"/>
    </location>
</feature>
<dbReference type="AlphaFoldDB" id="A0A0C9Y0W9"/>
<protein>
    <submittedName>
        <fullName evidence="2">Unplaced genomic scaffold scaffold_123, whole genome shotgun sequence</fullName>
    </submittedName>
</protein>
<feature type="compositionally biased region" description="Polar residues" evidence="1">
    <location>
        <begin position="1"/>
        <end position="12"/>
    </location>
</feature>
<accession>A0A0C9Y0W9</accession>
<evidence type="ECO:0000313" key="3">
    <source>
        <dbReference type="Proteomes" id="UP000054018"/>
    </source>
</evidence>
<dbReference type="STRING" id="765257.A0A0C9Y0W9"/>
<dbReference type="HOGENOM" id="CLU_012464_0_0_1"/>
<feature type="compositionally biased region" description="Low complexity" evidence="1">
    <location>
        <begin position="13"/>
        <end position="32"/>
    </location>
</feature>
<feature type="region of interest" description="Disordered" evidence="1">
    <location>
        <begin position="1"/>
        <end position="188"/>
    </location>
</feature>
<reference evidence="3" key="2">
    <citation type="submission" date="2015-01" db="EMBL/GenBank/DDBJ databases">
        <title>Evolutionary Origins and Diversification of the Mycorrhizal Mutualists.</title>
        <authorList>
            <consortium name="DOE Joint Genome Institute"/>
            <consortium name="Mycorrhizal Genomics Consortium"/>
            <person name="Kohler A."/>
            <person name="Kuo A."/>
            <person name="Nagy L.G."/>
            <person name="Floudas D."/>
            <person name="Copeland A."/>
            <person name="Barry K.W."/>
            <person name="Cichocki N."/>
            <person name="Veneault-Fourrey C."/>
            <person name="LaButti K."/>
            <person name="Lindquist E.A."/>
            <person name="Lipzen A."/>
            <person name="Lundell T."/>
            <person name="Morin E."/>
            <person name="Murat C."/>
            <person name="Riley R."/>
            <person name="Ohm R."/>
            <person name="Sun H."/>
            <person name="Tunlid A."/>
            <person name="Henrissat B."/>
            <person name="Grigoriev I.V."/>
            <person name="Hibbett D.S."/>
            <person name="Martin F."/>
        </authorList>
    </citation>
    <scope>NUCLEOTIDE SEQUENCE [LARGE SCALE GENOMIC DNA]</scope>
    <source>
        <strain evidence="3">441</strain>
    </source>
</reference>
<feature type="compositionally biased region" description="Basic and acidic residues" evidence="1">
    <location>
        <begin position="93"/>
        <end position="105"/>
    </location>
</feature>
<proteinExistence type="predicted"/>
<sequence>MDTEGSRQAQPESSSSASLVDTASTLRAAALLSRKRRKVATETLSRRAPEPSLRLDYGHEGSMSPSGHVSPVGTRHISHPQSGPSISTSTTKKTPDTEDGQREEGEISDTETSPTPAPPPQQRTRTPTPPARISPRASTTQPLQHYHRQGATKTETLPPSQTPSLRDSDIVSPSEPGPSWRDGNYLPNEPFVLETPTYRLDPHHVRPGLTMTQQEYDTAKDVVLDLLGWGVPPEYLVEHGISRYIIYYVFTELNLRLPDNLDVSDLVPYPTPEMLEKLTISPSPTMWSFRSSSASAMPPPPVIPIRDSLADVADRADILMSSSPSRSPTVKAEPSSPSPTDLSLHAIEQQRRQELLARKAAIASQRARQSDREVAIQPGGTLGLAAVPSQSVDDFLKTIEPNHADSSNEGDRKSVNPSLEMKSDESMDVDEPVLGPISVTEDDSRLSTSPQTVPSKMTDPTAQTELNLPAVVPPGSSSDALRSTASRHGLSSLTLSADAVGDPPTLRQQLSADDSDGTNSHHRRGSKRPVAADFVDFDTSLARNQGGSYSNGYANGGSQLIRRKTGSFASINMRRCVIELSDSEDDGDGRLLAPTPNANGREYSPAVVAVPTHYSSRLRTTTTPPIPASSGGAQSTGLTAPPPSALLEKEEEIKKMRQLIAEREEMRLRKLAVVRGPACFCAVRVLRDDVDVRQVNAGRSTGECKCTTRSIEARRYLVDFASLGSGVSATYFQCNDFSGFVYIRLFQMLHFKRGFHFRVSVGIQHFYRPIILSSWSLADSVVGTSDTVVTVESVKSDPTASSETSTIGSLFRFSAGPTVD</sequence>
<reference evidence="2 3" key="1">
    <citation type="submission" date="2014-04" db="EMBL/GenBank/DDBJ databases">
        <authorList>
            <consortium name="DOE Joint Genome Institute"/>
            <person name="Kuo A."/>
            <person name="Kohler A."/>
            <person name="Costa M.D."/>
            <person name="Nagy L.G."/>
            <person name="Floudas D."/>
            <person name="Copeland A."/>
            <person name="Barry K.W."/>
            <person name="Cichocki N."/>
            <person name="Veneault-Fourrey C."/>
            <person name="LaButti K."/>
            <person name="Lindquist E.A."/>
            <person name="Lipzen A."/>
            <person name="Lundell T."/>
            <person name="Morin E."/>
            <person name="Murat C."/>
            <person name="Sun H."/>
            <person name="Tunlid A."/>
            <person name="Henrissat B."/>
            <person name="Grigoriev I.V."/>
            <person name="Hibbett D.S."/>
            <person name="Martin F."/>
            <person name="Nordberg H.P."/>
            <person name="Cantor M.N."/>
            <person name="Hua S.X."/>
        </authorList>
    </citation>
    <scope>NUCLEOTIDE SEQUENCE [LARGE SCALE GENOMIC DNA]</scope>
    <source>
        <strain evidence="2 3">441</strain>
    </source>
</reference>
<dbReference type="OrthoDB" id="3270652at2759"/>
<feature type="compositionally biased region" description="Polar residues" evidence="1">
    <location>
        <begin position="475"/>
        <end position="495"/>
    </location>
</feature>
<feature type="compositionally biased region" description="Polar residues" evidence="1">
    <location>
        <begin position="446"/>
        <end position="466"/>
    </location>
</feature>
<keyword evidence="3" id="KW-1185">Reference proteome</keyword>
<dbReference type="EMBL" id="KN833807">
    <property type="protein sequence ID" value="KIK18360.1"/>
    <property type="molecule type" value="Genomic_DNA"/>
</dbReference>
<dbReference type="Proteomes" id="UP000054018">
    <property type="component" value="Unassembled WGS sequence"/>
</dbReference>
<feature type="compositionally biased region" description="Pro residues" evidence="1">
    <location>
        <begin position="115"/>
        <end position="132"/>
    </location>
</feature>